<dbReference type="InParanoid" id="E9G5R8"/>
<keyword evidence="13" id="KW-1185">Reference proteome</keyword>
<accession>E9G5R8</accession>
<dbReference type="Pfam" id="PF13639">
    <property type="entry name" value="zf-RING_2"/>
    <property type="match status" value="1"/>
</dbReference>
<evidence type="ECO:0000256" key="1">
    <source>
        <dbReference type="ARBA" id="ARBA00004141"/>
    </source>
</evidence>
<evidence type="ECO:0000256" key="7">
    <source>
        <dbReference type="ARBA" id="ARBA00023136"/>
    </source>
</evidence>
<dbReference type="HOGENOM" id="CLU_047467_0_0_1"/>
<dbReference type="PANTHER" id="PTHR22763:SF163">
    <property type="entry name" value="E3 UBIQUITIN-PROTEIN LIGASE RNF139"/>
    <property type="match status" value="1"/>
</dbReference>
<dbReference type="InterPro" id="IPR001841">
    <property type="entry name" value="Znf_RING"/>
</dbReference>
<comment type="subcellular location">
    <subcellularLocation>
        <location evidence="1">Membrane</location>
        <topology evidence="1">Multi-pass membrane protein</topology>
    </subcellularLocation>
</comment>
<dbReference type="GO" id="GO:0036503">
    <property type="term" value="P:ERAD pathway"/>
    <property type="evidence" value="ECO:0000318"/>
    <property type="project" value="GO_Central"/>
</dbReference>
<keyword evidence="7 10" id="KW-0472">Membrane</keyword>
<dbReference type="PROSITE" id="PS50089">
    <property type="entry name" value="ZF_RING_2"/>
    <property type="match status" value="1"/>
</dbReference>
<evidence type="ECO:0000256" key="3">
    <source>
        <dbReference type="ARBA" id="ARBA00022723"/>
    </source>
</evidence>
<dbReference type="OMA" id="NEWETRT"/>
<evidence type="ECO:0000256" key="10">
    <source>
        <dbReference type="SAM" id="Phobius"/>
    </source>
</evidence>
<name>E9G5R8_DAPPU</name>
<dbReference type="FunFam" id="3.30.40.10:FF:001152">
    <property type="entry name" value="Uncharacterized protein"/>
    <property type="match status" value="1"/>
</dbReference>
<keyword evidence="6 10" id="KW-1133">Transmembrane helix</keyword>
<evidence type="ECO:0000259" key="11">
    <source>
        <dbReference type="PROSITE" id="PS50089"/>
    </source>
</evidence>
<dbReference type="EMBL" id="GL732533">
    <property type="protein sequence ID" value="EFX85124.1"/>
    <property type="molecule type" value="Genomic_DNA"/>
</dbReference>
<dbReference type="Gene3D" id="3.30.40.10">
    <property type="entry name" value="Zinc/RING finger domain, C3HC4 (zinc finger)"/>
    <property type="match status" value="1"/>
</dbReference>
<dbReference type="InterPro" id="IPR025754">
    <property type="entry name" value="TRC8_N_dom"/>
</dbReference>
<evidence type="ECO:0000256" key="8">
    <source>
        <dbReference type="PROSITE-ProRule" id="PRU00175"/>
    </source>
</evidence>
<feature type="region of interest" description="Disordered" evidence="9">
    <location>
        <begin position="278"/>
        <end position="297"/>
    </location>
</feature>
<evidence type="ECO:0000313" key="13">
    <source>
        <dbReference type="Proteomes" id="UP000000305"/>
    </source>
</evidence>
<sequence length="312" mass="35627">MATKADNMGIDDKKKQSEIDSYIGPLAATLFVIFSFQYGLSTIKPASRIVRLMRILVHIANLDFKRHARALLVSGSLTLSLLSGLYVFWTTHSIITWLLAVSGFSVEALCKIAISLALYIVFLVDARHQELWDKLVDHVYRIKFVGRVIEYVIGLVMMINSGIALILESGGTCRAILFGLHGYFNLSFFWDEALRGWEIYQKRRIAVCKIATLQSVEEHMEIDDVCAICFNHLKTNRENKVLIKVNPCRHYYHAVCLRKWSFVQDRCPMCHQTLWPELSPSHDDSDPSENSKRSKTNSTTLRLFETVHITIG</sequence>
<evidence type="ECO:0000256" key="4">
    <source>
        <dbReference type="ARBA" id="ARBA00022771"/>
    </source>
</evidence>
<keyword evidence="3" id="KW-0479">Metal-binding</keyword>
<dbReference type="InterPro" id="IPR013083">
    <property type="entry name" value="Znf_RING/FYVE/PHD"/>
</dbReference>
<evidence type="ECO:0000313" key="12">
    <source>
        <dbReference type="EMBL" id="EFX85124.1"/>
    </source>
</evidence>
<dbReference type="STRING" id="6669.E9G5R8"/>
<dbReference type="GO" id="GO:0008270">
    <property type="term" value="F:zinc ion binding"/>
    <property type="evidence" value="ECO:0007669"/>
    <property type="project" value="UniProtKB-KW"/>
</dbReference>
<feature type="transmembrane region" description="Helical" evidence="10">
    <location>
        <begin position="70"/>
        <end position="89"/>
    </location>
</feature>
<dbReference type="OrthoDB" id="4348522at2759"/>
<evidence type="ECO:0000256" key="6">
    <source>
        <dbReference type="ARBA" id="ARBA00022989"/>
    </source>
</evidence>
<dbReference type="InterPro" id="IPR050731">
    <property type="entry name" value="HRD1_E3_ubiq-ligases"/>
</dbReference>
<dbReference type="Proteomes" id="UP000000305">
    <property type="component" value="Unassembled WGS sequence"/>
</dbReference>
<keyword evidence="2 10" id="KW-0812">Transmembrane</keyword>
<dbReference type="GO" id="GO:0061630">
    <property type="term" value="F:ubiquitin protein ligase activity"/>
    <property type="evidence" value="ECO:0000318"/>
    <property type="project" value="GO_Central"/>
</dbReference>
<dbReference type="GO" id="GO:0043161">
    <property type="term" value="P:proteasome-mediated ubiquitin-dependent protein catabolic process"/>
    <property type="evidence" value="ECO:0000318"/>
    <property type="project" value="GO_Central"/>
</dbReference>
<feature type="compositionally biased region" description="Basic and acidic residues" evidence="9">
    <location>
        <begin position="280"/>
        <end position="292"/>
    </location>
</feature>
<evidence type="ECO:0000256" key="9">
    <source>
        <dbReference type="SAM" id="MobiDB-lite"/>
    </source>
</evidence>
<dbReference type="eggNOG" id="KOG0802">
    <property type="taxonomic scope" value="Eukaryota"/>
</dbReference>
<gene>
    <name evidence="12" type="ORF">DAPPUDRAFT_314344</name>
</gene>
<feature type="domain" description="RING-type" evidence="11">
    <location>
        <begin position="226"/>
        <end position="271"/>
    </location>
</feature>
<dbReference type="SUPFAM" id="SSF57850">
    <property type="entry name" value="RING/U-box"/>
    <property type="match status" value="1"/>
</dbReference>
<dbReference type="GO" id="GO:0012505">
    <property type="term" value="C:endomembrane system"/>
    <property type="evidence" value="ECO:0000318"/>
    <property type="project" value="GO_Central"/>
</dbReference>
<reference evidence="12 13" key="1">
    <citation type="journal article" date="2011" name="Science">
        <title>The ecoresponsive genome of Daphnia pulex.</title>
        <authorList>
            <person name="Colbourne J.K."/>
            <person name="Pfrender M.E."/>
            <person name="Gilbert D."/>
            <person name="Thomas W.K."/>
            <person name="Tucker A."/>
            <person name="Oakley T.H."/>
            <person name="Tokishita S."/>
            <person name="Aerts A."/>
            <person name="Arnold G.J."/>
            <person name="Basu M.K."/>
            <person name="Bauer D.J."/>
            <person name="Caceres C.E."/>
            <person name="Carmel L."/>
            <person name="Casola C."/>
            <person name="Choi J.H."/>
            <person name="Detter J.C."/>
            <person name="Dong Q."/>
            <person name="Dusheyko S."/>
            <person name="Eads B.D."/>
            <person name="Frohlich T."/>
            <person name="Geiler-Samerotte K.A."/>
            <person name="Gerlach D."/>
            <person name="Hatcher P."/>
            <person name="Jogdeo S."/>
            <person name="Krijgsveld J."/>
            <person name="Kriventseva E.V."/>
            <person name="Kultz D."/>
            <person name="Laforsch C."/>
            <person name="Lindquist E."/>
            <person name="Lopez J."/>
            <person name="Manak J.R."/>
            <person name="Muller J."/>
            <person name="Pangilinan J."/>
            <person name="Patwardhan R.P."/>
            <person name="Pitluck S."/>
            <person name="Pritham E.J."/>
            <person name="Rechtsteiner A."/>
            <person name="Rho M."/>
            <person name="Rogozin I.B."/>
            <person name="Sakarya O."/>
            <person name="Salamov A."/>
            <person name="Schaack S."/>
            <person name="Shapiro H."/>
            <person name="Shiga Y."/>
            <person name="Skalitzky C."/>
            <person name="Smith Z."/>
            <person name="Souvorov A."/>
            <person name="Sung W."/>
            <person name="Tang Z."/>
            <person name="Tsuchiya D."/>
            <person name="Tu H."/>
            <person name="Vos H."/>
            <person name="Wang M."/>
            <person name="Wolf Y.I."/>
            <person name="Yamagata H."/>
            <person name="Yamada T."/>
            <person name="Ye Y."/>
            <person name="Shaw J.R."/>
            <person name="Andrews J."/>
            <person name="Crease T.J."/>
            <person name="Tang H."/>
            <person name="Lucas S.M."/>
            <person name="Robertson H.M."/>
            <person name="Bork P."/>
            <person name="Koonin E.V."/>
            <person name="Zdobnov E.M."/>
            <person name="Grigoriev I.V."/>
            <person name="Lynch M."/>
            <person name="Boore J.L."/>
        </authorList>
    </citation>
    <scope>NUCLEOTIDE SEQUENCE [LARGE SCALE GENOMIC DNA]</scope>
</reference>
<keyword evidence="5" id="KW-0862">Zinc</keyword>
<evidence type="ECO:0000256" key="2">
    <source>
        <dbReference type="ARBA" id="ARBA00022692"/>
    </source>
</evidence>
<organism evidence="12 13">
    <name type="scientific">Daphnia pulex</name>
    <name type="common">Water flea</name>
    <dbReference type="NCBI Taxonomy" id="6669"/>
    <lineage>
        <taxon>Eukaryota</taxon>
        <taxon>Metazoa</taxon>
        <taxon>Ecdysozoa</taxon>
        <taxon>Arthropoda</taxon>
        <taxon>Crustacea</taxon>
        <taxon>Branchiopoda</taxon>
        <taxon>Diplostraca</taxon>
        <taxon>Cladocera</taxon>
        <taxon>Anomopoda</taxon>
        <taxon>Daphniidae</taxon>
        <taxon>Daphnia</taxon>
    </lineage>
</organism>
<keyword evidence="4 8" id="KW-0863">Zinc-finger</keyword>
<dbReference type="SMART" id="SM00184">
    <property type="entry name" value="RING"/>
    <property type="match status" value="1"/>
</dbReference>
<dbReference type="PANTHER" id="PTHR22763">
    <property type="entry name" value="RING ZINC FINGER PROTEIN"/>
    <property type="match status" value="1"/>
</dbReference>
<feature type="transmembrane region" description="Helical" evidence="10">
    <location>
        <begin position="95"/>
        <end position="124"/>
    </location>
</feature>
<dbReference type="AlphaFoldDB" id="E9G5R8"/>
<dbReference type="KEGG" id="dpx:DAPPUDRAFT_314344"/>
<protein>
    <recommendedName>
        <fullName evidence="11">RING-type domain-containing protein</fullName>
    </recommendedName>
</protein>
<dbReference type="Pfam" id="PF13705">
    <property type="entry name" value="TRC8_N"/>
    <property type="match status" value="1"/>
</dbReference>
<feature type="transmembrane region" description="Helical" evidence="10">
    <location>
        <begin position="144"/>
        <end position="167"/>
    </location>
</feature>
<proteinExistence type="predicted"/>
<feature type="transmembrane region" description="Helical" evidence="10">
    <location>
        <begin position="22"/>
        <end position="43"/>
    </location>
</feature>
<dbReference type="PhylomeDB" id="E9G5R8"/>
<dbReference type="GO" id="GO:0036513">
    <property type="term" value="C:Derlin-1 retrotranslocation complex"/>
    <property type="evidence" value="ECO:0000318"/>
    <property type="project" value="GO_Central"/>
</dbReference>
<evidence type="ECO:0000256" key="5">
    <source>
        <dbReference type="ARBA" id="ARBA00022833"/>
    </source>
</evidence>